<proteinExistence type="predicted"/>
<organism evidence="2 3">
    <name type="scientific">Paraphaeosphaeria minitans</name>
    <dbReference type="NCBI Taxonomy" id="565426"/>
    <lineage>
        <taxon>Eukaryota</taxon>
        <taxon>Fungi</taxon>
        <taxon>Dikarya</taxon>
        <taxon>Ascomycota</taxon>
        <taxon>Pezizomycotina</taxon>
        <taxon>Dothideomycetes</taxon>
        <taxon>Pleosporomycetidae</taxon>
        <taxon>Pleosporales</taxon>
        <taxon>Massarineae</taxon>
        <taxon>Didymosphaeriaceae</taxon>
        <taxon>Paraphaeosphaeria</taxon>
    </lineage>
</organism>
<evidence type="ECO:0000313" key="3">
    <source>
        <dbReference type="Proteomes" id="UP000756921"/>
    </source>
</evidence>
<evidence type="ECO:0000313" key="2">
    <source>
        <dbReference type="EMBL" id="KAF9731042.1"/>
    </source>
</evidence>
<dbReference type="EMBL" id="WJXW01000013">
    <property type="protein sequence ID" value="KAF9731042.1"/>
    <property type="molecule type" value="Genomic_DNA"/>
</dbReference>
<keyword evidence="3" id="KW-1185">Reference proteome</keyword>
<evidence type="ECO:0000256" key="1">
    <source>
        <dbReference type="SAM" id="MobiDB-lite"/>
    </source>
</evidence>
<dbReference type="AlphaFoldDB" id="A0A9P6G8H0"/>
<protein>
    <submittedName>
        <fullName evidence="2">Uncharacterized protein</fullName>
    </submittedName>
</protein>
<gene>
    <name evidence="2" type="ORF">PMIN01_11000</name>
</gene>
<dbReference type="OrthoDB" id="10621715at2759"/>
<reference evidence="2" key="1">
    <citation type="journal article" date="2020" name="Mol. Plant Microbe Interact.">
        <title>Genome Sequence of the Biocontrol Agent Coniothyrium minitans strain Conio (IMI 134523).</title>
        <authorList>
            <person name="Patel D."/>
            <person name="Shittu T.A."/>
            <person name="Baroncelli R."/>
            <person name="Muthumeenakshi S."/>
            <person name="Osborne T.H."/>
            <person name="Janganan T.K."/>
            <person name="Sreenivasaprasad S."/>
        </authorList>
    </citation>
    <scope>NUCLEOTIDE SEQUENCE</scope>
    <source>
        <strain evidence="2">Conio</strain>
    </source>
</reference>
<accession>A0A9P6G8H0</accession>
<name>A0A9P6G8H0_9PLEO</name>
<sequence>MTLSKSRRQMAIGGQRDESGSTLPRGVQGLSDRLGGKHRDGISRNVMLTPSLHRLGAGLVRNTYHVLKACLGSEATRATSDCAKFERENLAKSTLLDPGSMCVVWVVGIARDALSLIKLILGFCARARQRPLVNDYSDFSIVDRLHRMLSEKETQCNRAHGFGTGAE</sequence>
<comment type="caution">
    <text evidence="2">The sequence shown here is derived from an EMBL/GenBank/DDBJ whole genome shotgun (WGS) entry which is preliminary data.</text>
</comment>
<dbReference type="Proteomes" id="UP000756921">
    <property type="component" value="Unassembled WGS sequence"/>
</dbReference>
<feature type="region of interest" description="Disordered" evidence="1">
    <location>
        <begin position="1"/>
        <end position="27"/>
    </location>
</feature>